<comment type="similarity">
    <text evidence="5">Belongs to the TatC family.</text>
</comment>
<feature type="transmembrane region" description="Helical" evidence="5">
    <location>
        <begin position="102"/>
        <end position="123"/>
    </location>
</feature>
<dbReference type="HAMAP" id="MF_00902">
    <property type="entry name" value="TatC"/>
    <property type="match status" value="1"/>
</dbReference>
<feature type="transmembrane region" description="Helical" evidence="5">
    <location>
        <begin position="144"/>
        <end position="168"/>
    </location>
</feature>
<keyword evidence="5" id="KW-1003">Cell membrane</keyword>
<name>A0ABW4YHF6_9BACL</name>
<dbReference type="PANTHER" id="PTHR30371:SF0">
    <property type="entry name" value="SEC-INDEPENDENT PROTEIN TRANSLOCASE PROTEIN TATC, CHLOROPLASTIC-RELATED"/>
    <property type="match status" value="1"/>
</dbReference>
<keyword evidence="5" id="KW-0653">Protein transport</keyword>
<feature type="transmembrane region" description="Helical" evidence="5">
    <location>
        <begin position="230"/>
        <end position="248"/>
    </location>
</feature>
<evidence type="ECO:0000313" key="8">
    <source>
        <dbReference type="Proteomes" id="UP001597362"/>
    </source>
</evidence>
<gene>
    <name evidence="5 7" type="primary">tatC</name>
    <name evidence="7" type="ORF">ACFSJH_03625</name>
</gene>
<dbReference type="Pfam" id="PF00902">
    <property type="entry name" value="TatC"/>
    <property type="match status" value="1"/>
</dbReference>
<reference evidence="8" key="1">
    <citation type="journal article" date="2019" name="Int. J. Syst. Evol. Microbiol.">
        <title>The Global Catalogue of Microorganisms (GCM) 10K type strain sequencing project: providing services to taxonomists for standard genome sequencing and annotation.</title>
        <authorList>
            <consortium name="The Broad Institute Genomics Platform"/>
            <consortium name="The Broad Institute Genome Sequencing Center for Infectious Disease"/>
            <person name="Wu L."/>
            <person name="Ma J."/>
        </authorList>
    </citation>
    <scope>NUCLEOTIDE SEQUENCE [LARGE SCALE GENOMIC DNA]</scope>
    <source>
        <strain evidence="8">GH52</strain>
    </source>
</reference>
<keyword evidence="2 5" id="KW-0812">Transmembrane</keyword>
<accession>A0ABW4YHF6</accession>
<evidence type="ECO:0000256" key="5">
    <source>
        <dbReference type="HAMAP-Rule" id="MF_00902"/>
    </source>
</evidence>
<evidence type="ECO:0000256" key="2">
    <source>
        <dbReference type="ARBA" id="ARBA00022692"/>
    </source>
</evidence>
<keyword evidence="4 5" id="KW-0472">Membrane</keyword>
<comment type="subunit">
    <text evidence="5">Forms a complex with TatA.</text>
</comment>
<evidence type="ECO:0000313" key="7">
    <source>
        <dbReference type="EMBL" id="MFD2114829.1"/>
    </source>
</evidence>
<sequence length="292" mass="34166">MKNSNNKEQFKTGERATNKQPLNDNFDDHDEEEQDDHLLEGNFLALLDHLDELRRRIFYILIIVVIGIVIGFIFAKPLYDFIITQHPANLISLHTFSLWDGIGIYMKFAIIIAAIIALPFTLYQLWAFVKPALKKHEQRSTLKYIPLALIMFLIGLAFSYFVVFPLAFQFTRMISGQLHLQETFGIAQFFTFMFNIILPIALLFELPLIIMFLTAIRIVNPVRLRKMRRFAYFLMIFIGVVITPPDFITDILVALPLIGLYEISVWLSAMIYRKQLRADQQWEDEFYSEDKL</sequence>
<evidence type="ECO:0000256" key="1">
    <source>
        <dbReference type="ARBA" id="ARBA00004141"/>
    </source>
</evidence>
<dbReference type="PRINTS" id="PR01840">
    <property type="entry name" value="TATCFAMILY"/>
</dbReference>
<evidence type="ECO:0000256" key="6">
    <source>
        <dbReference type="SAM" id="MobiDB-lite"/>
    </source>
</evidence>
<dbReference type="Proteomes" id="UP001597362">
    <property type="component" value="Unassembled WGS sequence"/>
</dbReference>
<keyword evidence="5" id="KW-0813">Transport</keyword>
<feature type="transmembrane region" description="Helical" evidence="5">
    <location>
        <begin position="254"/>
        <end position="272"/>
    </location>
</feature>
<keyword evidence="3 5" id="KW-1133">Transmembrane helix</keyword>
<dbReference type="EMBL" id="JBHUHO010000010">
    <property type="protein sequence ID" value="MFD2114829.1"/>
    <property type="molecule type" value="Genomic_DNA"/>
</dbReference>
<organism evidence="7 8">
    <name type="scientific">Paenibacillus yanchengensis</name>
    <dbReference type="NCBI Taxonomy" id="2035833"/>
    <lineage>
        <taxon>Bacteria</taxon>
        <taxon>Bacillati</taxon>
        <taxon>Bacillota</taxon>
        <taxon>Bacilli</taxon>
        <taxon>Bacillales</taxon>
        <taxon>Paenibacillaceae</taxon>
        <taxon>Paenibacillus</taxon>
    </lineage>
</organism>
<evidence type="ECO:0000256" key="4">
    <source>
        <dbReference type="ARBA" id="ARBA00023136"/>
    </source>
</evidence>
<keyword evidence="8" id="KW-1185">Reference proteome</keyword>
<proteinExistence type="inferred from homology"/>
<dbReference type="PANTHER" id="PTHR30371">
    <property type="entry name" value="SEC-INDEPENDENT PROTEIN TRANSLOCASE PROTEIN TATC"/>
    <property type="match status" value="1"/>
</dbReference>
<dbReference type="RefSeq" id="WP_377769855.1">
    <property type="nucleotide sequence ID" value="NZ_JBHUHO010000010.1"/>
</dbReference>
<feature type="transmembrane region" description="Helical" evidence="5">
    <location>
        <begin position="57"/>
        <end position="75"/>
    </location>
</feature>
<keyword evidence="5" id="KW-0811">Translocation</keyword>
<feature type="region of interest" description="Disordered" evidence="6">
    <location>
        <begin position="1"/>
        <end position="31"/>
    </location>
</feature>
<feature type="compositionally biased region" description="Basic and acidic residues" evidence="6">
    <location>
        <begin position="8"/>
        <end position="17"/>
    </location>
</feature>
<comment type="subcellular location">
    <subcellularLocation>
        <location evidence="5">Cell membrane</location>
        <topology evidence="5">Multi-pass membrane protein</topology>
    </subcellularLocation>
    <subcellularLocation>
        <location evidence="1">Membrane</location>
        <topology evidence="1">Multi-pass membrane protein</topology>
    </subcellularLocation>
</comment>
<dbReference type="NCBIfam" id="TIGR00945">
    <property type="entry name" value="tatC"/>
    <property type="match status" value="1"/>
</dbReference>
<feature type="transmembrane region" description="Helical" evidence="5">
    <location>
        <begin position="188"/>
        <end position="218"/>
    </location>
</feature>
<dbReference type="InterPro" id="IPR002033">
    <property type="entry name" value="TatC"/>
</dbReference>
<comment type="function">
    <text evidence="5">Part of the twin-arginine translocation (Tat) system that transports large folded proteins containing a characteristic twin-arginine motif in their signal peptide across membranes.</text>
</comment>
<comment type="caution">
    <text evidence="7">The sequence shown here is derived from an EMBL/GenBank/DDBJ whole genome shotgun (WGS) entry which is preliminary data.</text>
</comment>
<evidence type="ECO:0000256" key="3">
    <source>
        <dbReference type="ARBA" id="ARBA00022989"/>
    </source>
</evidence>
<protein>
    <recommendedName>
        <fullName evidence="5">Sec-independent protein translocase protein TatC</fullName>
    </recommendedName>
</protein>